<keyword evidence="3" id="KW-0805">Transcription regulation</keyword>
<dbReference type="FunFam" id="1.10.10.60:FF:000381">
    <property type="entry name" value="Transcription factor MYB119"/>
    <property type="match status" value="1"/>
</dbReference>
<evidence type="ECO:0008006" key="11">
    <source>
        <dbReference type="Google" id="ProtNLM"/>
    </source>
</evidence>
<dbReference type="PROSITE" id="PS50090">
    <property type="entry name" value="MYB_LIKE"/>
    <property type="match status" value="2"/>
</dbReference>
<dbReference type="SUPFAM" id="SSF46689">
    <property type="entry name" value="Homeodomain-like"/>
    <property type="match status" value="1"/>
</dbReference>
<dbReference type="GO" id="GO:0000981">
    <property type="term" value="F:DNA-binding transcription factor activity, RNA polymerase II-specific"/>
    <property type="evidence" value="ECO:0007669"/>
    <property type="project" value="TreeGrafter"/>
</dbReference>
<feature type="domain" description="Myb-like" evidence="7">
    <location>
        <begin position="204"/>
        <end position="255"/>
    </location>
</feature>
<dbReference type="InterPro" id="IPR009057">
    <property type="entry name" value="Homeodomain-like_sf"/>
</dbReference>
<dbReference type="InterPro" id="IPR001005">
    <property type="entry name" value="SANT/Myb"/>
</dbReference>
<evidence type="ECO:0000259" key="7">
    <source>
        <dbReference type="PROSITE" id="PS50090"/>
    </source>
</evidence>
<accession>A0AAW1WT90</accession>
<dbReference type="SMART" id="SM00717">
    <property type="entry name" value="SANT"/>
    <property type="match status" value="2"/>
</dbReference>
<feature type="domain" description="HTH myb-type" evidence="8">
    <location>
        <begin position="204"/>
        <end position="259"/>
    </location>
</feature>
<dbReference type="PANTHER" id="PTHR45614:SF285">
    <property type="entry name" value="TRANSCRIPTION FACTOR MYB98"/>
    <property type="match status" value="1"/>
</dbReference>
<evidence type="ECO:0000256" key="2">
    <source>
        <dbReference type="ARBA" id="ARBA00022737"/>
    </source>
</evidence>
<dbReference type="PANTHER" id="PTHR45614">
    <property type="entry name" value="MYB PROTEIN-RELATED"/>
    <property type="match status" value="1"/>
</dbReference>
<name>A0AAW1WT90_RUBAR</name>
<organism evidence="9 10">
    <name type="scientific">Rubus argutus</name>
    <name type="common">Southern blackberry</name>
    <dbReference type="NCBI Taxonomy" id="59490"/>
    <lineage>
        <taxon>Eukaryota</taxon>
        <taxon>Viridiplantae</taxon>
        <taxon>Streptophyta</taxon>
        <taxon>Embryophyta</taxon>
        <taxon>Tracheophyta</taxon>
        <taxon>Spermatophyta</taxon>
        <taxon>Magnoliopsida</taxon>
        <taxon>eudicotyledons</taxon>
        <taxon>Gunneridae</taxon>
        <taxon>Pentapetalae</taxon>
        <taxon>rosids</taxon>
        <taxon>fabids</taxon>
        <taxon>Rosales</taxon>
        <taxon>Rosaceae</taxon>
        <taxon>Rosoideae</taxon>
        <taxon>Rosoideae incertae sedis</taxon>
        <taxon>Rubus</taxon>
    </lineage>
</organism>
<dbReference type="Pfam" id="PF13921">
    <property type="entry name" value="Myb_DNA-bind_6"/>
    <property type="match status" value="1"/>
</dbReference>
<comment type="caution">
    <text evidence="9">The sequence shown here is derived from an EMBL/GenBank/DDBJ whole genome shotgun (WGS) entry which is preliminary data.</text>
</comment>
<evidence type="ECO:0000256" key="6">
    <source>
        <dbReference type="SAM" id="MobiDB-lite"/>
    </source>
</evidence>
<keyword evidence="3" id="KW-0804">Transcription</keyword>
<dbReference type="InterPro" id="IPR050560">
    <property type="entry name" value="MYB_TF"/>
</dbReference>
<dbReference type="GO" id="GO:0000978">
    <property type="term" value="F:RNA polymerase II cis-regulatory region sequence-specific DNA binding"/>
    <property type="evidence" value="ECO:0007669"/>
    <property type="project" value="TreeGrafter"/>
</dbReference>
<keyword evidence="5" id="KW-0539">Nucleus</keyword>
<keyword evidence="2" id="KW-0677">Repeat</keyword>
<reference evidence="9 10" key="1">
    <citation type="journal article" date="2023" name="G3 (Bethesda)">
        <title>A chromosome-length genome assembly and annotation of blackberry (Rubus argutus, cv. 'Hillquist').</title>
        <authorList>
            <person name="Bruna T."/>
            <person name="Aryal R."/>
            <person name="Dudchenko O."/>
            <person name="Sargent D.J."/>
            <person name="Mead D."/>
            <person name="Buti M."/>
            <person name="Cavallini A."/>
            <person name="Hytonen T."/>
            <person name="Andres J."/>
            <person name="Pham M."/>
            <person name="Weisz D."/>
            <person name="Mascagni F."/>
            <person name="Usai G."/>
            <person name="Natali L."/>
            <person name="Bassil N."/>
            <person name="Fernandez G.E."/>
            <person name="Lomsadze A."/>
            <person name="Armour M."/>
            <person name="Olukolu B."/>
            <person name="Poorten T."/>
            <person name="Britton C."/>
            <person name="Davik J."/>
            <person name="Ashrafi H."/>
            <person name="Aiden E.L."/>
            <person name="Borodovsky M."/>
            <person name="Worthington M."/>
        </authorList>
    </citation>
    <scope>NUCLEOTIDE SEQUENCE [LARGE SCALE GENOMIC DNA]</scope>
    <source>
        <strain evidence="9">PI 553951</strain>
    </source>
</reference>
<evidence type="ECO:0000259" key="8">
    <source>
        <dbReference type="PROSITE" id="PS51294"/>
    </source>
</evidence>
<feature type="domain" description="HTH myb-type" evidence="8">
    <location>
        <begin position="260"/>
        <end position="310"/>
    </location>
</feature>
<evidence type="ECO:0000256" key="4">
    <source>
        <dbReference type="ARBA" id="ARBA00023125"/>
    </source>
</evidence>
<dbReference type="AlphaFoldDB" id="A0AAW1WT90"/>
<evidence type="ECO:0000313" key="10">
    <source>
        <dbReference type="Proteomes" id="UP001457282"/>
    </source>
</evidence>
<evidence type="ECO:0000256" key="3">
    <source>
        <dbReference type="ARBA" id="ARBA00023015"/>
    </source>
</evidence>
<keyword evidence="10" id="KW-1185">Reference proteome</keyword>
<keyword evidence="4" id="KW-0238">DNA-binding</keyword>
<feature type="domain" description="Myb-like" evidence="7">
    <location>
        <begin position="256"/>
        <end position="306"/>
    </location>
</feature>
<dbReference type="InterPro" id="IPR017930">
    <property type="entry name" value="Myb_dom"/>
</dbReference>
<feature type="region of interest" description="Disordered" evidence="6">
    <location>
        <begin position="335"/>
        <end position="371"/>
    </location>
</feature>
<dbReference type="EMBL" id="JBEDUW010000005">
    <property type="protein sequence ID" value="KAK9926876.1"/>
    <property type="molecule type" value="Genomic_DNA"/>
</dbReference>
<comment type="subcellular location">
    <subcellularLocation>
        <location evidence="1">Nucleus</location>
    </subcellularLocation>
</comment>
<dbReference type="CDD" id="cd00167">
    <property type="entry name" value="SANT"/>
    <property type="match status" value="2"/>
</dbReference>
<sequence>MELTKLRENLPSQIPLLVPENNSYMKDEFIPFEASSSSKGYLQDFHHLDNHQFHQYANGSSSNPMFGVQNPCFEPYSNDNAYIYDQSSPTDVSFYECKPLNFAENLGHGQVLDNFQSGSGGYLNFPNHRSNPIGHMMGISHRSNNFLPLTNSQDIKPMSFVVPDEVSCINSENGYYKRVGMNHKGTSRLSTIARTGSTFKGRKKNHVVKGQWTIDEDRVLIQLVEQYGVRKWSHIAQMLPGRIGKQCRERWHNHLRPDIKKDTWSEEEDKVLIQAHAEIGNKWAEIAKRLPGRTENSIKNHWNATKRRQYSKRKCRSKYPRGSLLQDYIKSLNLDASPNTGRQRKINNNNNSNSSPVNHDNVTSASTKTQAQTICENDRLVPNYDFSEEADFCFDENMFQEGCSIDSLLDDIPCAPVFGENGGNSFDGKMMDSSTQPVPVDDEKNFEMLDMQVDLGSAVMDGTEVEKELDLVEMMSQVNEADDA</sequence>
<evidence type="ECO:0000313" key="9">
    <source>
        <dbReference type="EMBL" id="KAK9926876.1"/>
    </source>
</evidence>
<proteinExistence type="predicted"/>
<dbReference type="Proteomes" id="UP001457282">
    <property type="component" value="Unassembled WGS sequence"/>
</dbReference>
<dbReference type="GO" id="GO:0005634">
    <property type="term" value="C:nucleus"/>
    <property type="evidence" value="ECO:0007669"/>
    <property type="project" value="UniProtKB-SubCell"/>
</dbReference>
<gene>
    <name evidence="9" type="ORF">M0R45_024084</name>
</gene>
<dbReference type="FunFam" id="1.10.10.60:FF:000010">
    <property type="entry name" value="Transcriptional activator Myb isoform A"/>
    <property type="match status" value="1"/>
</dbReference>
<evidence type="ECO:0000256" key="5">
    <source>
        <dbReference type="ARBA" id="ARBA00023242"/>
    </source>
</evidence>
<protein>
    <recommendedName>
        <fullName evidence="11">Transcription factor MYB98</fullName>
    </recommendedName>
</protein>
<dbReference type="Gene3D" id="1.10.10.60">
    <property type="entry name" value="Homeodomain-like"/>
    <property type="match status" value="2"/>
</dbReference>
<evidence type="ECO:0000256" key="1">
    <source>
        <dbReference type="ARBA" id="ARBA00004123"/>
    </source>
</evidence>
<dbReference type="PROSITE" id="PS51294">
    <property type="entry name" value="HTH_MYB"/>
    <property type="match status" value="2"/>
</dbReference>
<feature type="compositionally biased region" description="Polar residues" evidence="6">
    <location>
        <begin position="356"/>
        <end position="371"/>
    </location>
</feature>